<proteinExistence type="predicted"/>
<dbReference type="InterPro" id="IPR036869">
    <property type="entry name" value="J_dom_sf"/>
</dbReference>
<feature type="transmembrane region" description="Helical" evidence="2">
    <location>
        <begin position="60"/>
        <end position="81"/>
    </location>
</feature>
<name>A0A4D6NS06_VIGUN</name>
<dbReference type="SUPFAM" id="SSF46565">
    <property type="entry name" value="Chaperone J-domain"/>
    <property type="match status" value="1"/>
</dbReference>
<keyword evidence="2" id="KW-0472">Membrane</keyword>
<dbReference type="PANTHER" id="PTHR45376">
    <property type="entry name" value="CHAPERONE DNAJ-DOMAIN SUPERFAMILY PROTEIN-RELATED"/>
    <property type="match status" value="1"/>
</dbReference>
<dbReference type="CDD" id="cd06257">
    <property type="entry name" value="DnaJ"/>
    <property type="match status" value="1"/>
</dbReference>
<sequence length="865" mass="97258">MQTNDQVNFKVDFDILWNGENLCNDVAILVLQVAGMHEIVGVEVVVVLGVEAFHYNRVEGCLCICLCWTLLLVVVIGIFSVKDGHGATHHLQHHLLSCNALHDHRQIQADKFPFLRLNASWEGQSTTLTCSPKPGLTSNHPCLLTKTRQEHNPYLFTKTRFSSRTRLGECFSPKRETMSLKPLLGRLDENHEPELNVRLCNSRLGEMDPLGKSITLTCSPKPGKSVAYSETHKQQPLPAHQNLARAHHLPVHQNPVLRATILACSLKPSKSTTLTCSPKPDKSVASTKTHKQQLLPAHQNLARVSPLPAHQNSVLRATILACSLKPSKSTTLTCSPKPDKSVASTKTHKQQLLPAHQNLARVSPLPAHQNSARLAETRTLVPYELLAQAKRISFERHRFSLRRTPFDSPPFDDYIDRSLLPRVSTRPSDHRPPPNSPHAGINLSQPQSITPSGVPQYEPQSYLSQDYQTHWITSRRAIFRNSSVRATISHTPLDFQNHQAITSSGHVIPQYKLQSFDLPRVTTRASPARPLALTRFGTLPALLTRTIINQPRPLAFTAKRSSNLAVVLNVGTPSWEAEASETTSARLWSNIKHPRTVLFKQRRYCKSFNFGRSLIPDMQLARWRTLSSLKTRVIPSLTHFSEFHSTPCTCQNWKNKFSSSQIKFITRQKRADAKKALNSLLYNSGSSKFSFEDKYEGLGRPSNKGQPKSGQRSGGKPQKKTKRKIRRESFSEDFDGQPEQIFHASYGNKCYTWSFNNWSGSFEHSTSEGFEWREHSNRTNKWKNESDVEQDDDDLCCVGSSSDRTVLGLPPTGPLKIEDVKNAFRLSALKWHPDKHQGTSQAMAEEKFKLCVDAYKTLCNALSPS</sequence>
<dbReference type="PANTHER" id="PTHR45376:SF5">
    <property type="entry name" value="CHAPERONE DNAJ-DOMAIN SUPERFAMILY PROTEIN"/>
    <property type="match status" value="1"/>
</dbReference>
<reference evidence="4 5" key="1">
    <citation type="submission" date="2019-04" db="EMBL/GenBank/DDBJ databases">
        <title>An improved genome assembly and genetic linkage map for asparagus bean, Vigna unguiculata ssp. sesquipedialis.</title>
        <authorList>
            <person name="Xia Q."/>
            <person name="Zhang R."/>
            <person name="Dong Y."/>
        </authorList>
    </citation>
    <scope>NUCLEOTIDE SEQUENCE [LARGE SCALE GENOMIC DNA]</scope>
    <source>
        <tissue evidence="4">Leaf</tissue>
    </source>
</reference>
<feature type="transmembrane region" description="Helical" evidence="2">
    <location>
        <begin position="26"/>
        <end position="48"/>
    </location>
</feature>
<evidence type="ECO:0000256" key="1">
    <source>
        <dbReference type="SAM" id="MobiDB-lite"/>
    </source>
</evidence>
<dbReference type="InterPro" id="IPR001623">
    <property type="entry name" value="DnaJ_domain"/>
</dbReference>
<feature type="domain" description="J" evidence="3">
    <location>
        <begin position="802"/>
        <end position="863"/>
    </location>
</feature>
<dbReference type="AlphaFoldDB" id="A0A4D6NS06"/>
<dbReference type="EMBL" id="CP039355">
    <property type="protein sequence ID" value="QCE15269.1"/>
    <property type="molecule type" value="Genomic_DNA"/>
</dbReference>
<evidence type="ECO:0000259" key="3">
    <source>
        <dbReference type="PROSITE" id="PS50076"/>
    </source>
</evidence>
<dbReference type="PROSITE" id="PS50076">
    <property type="entry name" value="DNAJ_2"/>
    <property type="match status" value="1"/>
</dbReference>
<keyword evidence="2" id="KW-0812">Transmembrane</keyword>
<dbReference type="SMART" id="SM00271">
    <property type="entry name" value="DnaJ"/>
    <property type="match status" value="1"/>
</dbReference>
<feature type="region of interest" description="Disordered" evidence="1">
    <location>
        <begin position="696"/>
        <end position="730"/>
    </location>
</feature>
<feature type="compositionally biased region" description="Polar residues" evidence="1">
    <location>
        <begin position="442"/>
        <end position="456"/>
    </location>
</feature>
<accession>A0A4D6NS06</accession>
<organism evidence="4 5">
    <name type="scientific">Vigna unguiculata</name>
    <name type="common">Cowpea</name>
    <dbReference type="NCBI Taxonomy" id="3917"/>
    <lineage>
        <taxon>Eukaryota</taxon>
        <taxon>Viridiplantae</taxon>
        <taxon>Streptophyta</taxon>
        <taxon>Embryophyta</taxon>
        <taxon>Tracheophyta</taxon>
        <taxon>Spermatophyta</taxon>
        <taxon>Magnoliopsida</taxon>
        <taxon>eudicotyledons</taxon>
        <taxon>Gunneridae</taxon>
        <taxon>Pentapetalae</taxon>
        <taxon>rosids</taxon>
        <taxon>fabids</taxon>
        <taxon>Fabales</taxon>
        <taxon>Fabaceae</taxon>
        <taxon>Papilionoideae</taxon>
        <taxon>50 kb inversion clade</taxon>
        <taxon>NPAAA clade</taxon>
        <taxon>indigoferoid/millettioid clade</taxon>
        <taxon>Phaseoleae</taxon>
        <taxon>Vigna</taxon>
    </lineage>
</organism>
<dbReference type="Proteomes" id="UP000501690">
    <property type="component" value="Linkage Group LG11"/>
</dbReference>
<evidence type="ECO:0000313" key="5">
    <source>
        <dbReference type="Proteomes" id="UP000501690"/>
    </source>
</evidence>
<evidence type="ECO:0000313" key="4">
    <source>
        <dbReference type="EMBL" id="QCE15269.1"/>
    </source>
</evidence>
<protein>
    <recommendedName>
        <fullName evidence="3">J domain-containing protein</fullName>
    </recommendedName>
</protein>
<feature type="compositionally biased region" description="Basic residues" evidence="1">
    <location>
        <begin position="717"/>
        <end position="726"/>
    </location>
</feature>
<gene>
    <name evidence="4" type="ORF">DEO72_LG11g2278</name>
</gene>
<feature type="region of interest" description="Disordered" evidence="1">
    <location>
        <begin position="417"/>
        <end position="456"/>
    </location>
</feature>
<keyword evidence="5" id="KW-1185">Reference proteome</keyword>
<dbReference type="Pfam" id="PF00226">
    <property type="entry name" value="DnaJ"/>
    <property type="match status" value="1"/>
</dbReference>
<evidence type="ECO:0000256" key="2">
    <source>
        <dbReference type="SAM" id="Phobius"/>
    </source>
</evidence>
<keyword evidence="2" id="KW-1133">Transmembrane helix</keyword>
<dbReference type="Gene3D" id="1.10.287.110">
    <property type="entry name" value="DnaJ domain"/>
    <property type="match status" value="1"/>
</dbReference>